<dbReference type="AlphaFoldDB" id="A0AAD6Z881"/>
<accession>A0AAD6Z881</accession>
<sequence length="368" mass="40273">MPAHIPGPPTDPLDAPVPTVDNAVPTTRRRTISGSDSESLSVKRGRGRPRGSGTRTKPASRPKSKAKPQKDKENHPPTIELDDSDADIEKTADGKPRHWKADERTPFYEFLLEPTEAGDKRFAQHKTYPGHVYKRAAELVFKGRRSADSIKSMYGRSLETFTWMRAFESFTGNGGGDADCDDPEAILKKKLVAARKSGLVLGSLKPATITEWEENGWWTLFNDRLGTSAKVSRPVIRNSASAISDIDESGNDSDNSDSNIHPDLRARAPPVPKTPAATVSEPKHTPASNLRKQAGLSFGNLGDFVKMKMVSEEKNTMLEARLKLDREKLELEITKGKVDMASTVLGIPGADENVKVAANAYLLSLFTS</sequence>
<dbReference type="EMBL" id="JARIHO010000076">
    <property type="protein sequence ID" value="KAJ7310895.1"/>
    <property type="molecule type" value="Genomic_DNA"/>
</dbReference>
<proteinExistence type="predicted"/>
<feature type="compositionally biased region" description="Pro residues" evidence="1">
    <location>
        <begin position="1"/>
        <end position="11"/>
    </location>
</feature>
<gene>
    <name evidence="2" type="ORF">DFH08DRAFT_943907</name>
</gene>
<feature type="region of interest" description="Disordered" evidence="1">
    <location>
        <begin position="244"/>
        <end position="292"/>
    </location>
</feature>
<comment type="caution">
    <text evidence="2">The sequence shown here is derived from an EMBL/GenBank/DDBJ whole genome shotgun (WGS) entry which is preliminary data.</text>
</comment>
<dbReference type="Proteomes" id="UP001218218">
    <property type="component" value="Unassembled WGS sequence"/>
</dbReference>
<feature type="compositionally biased region" description="Acidic residues" evidence="1">
    <location>
        <begin position="245"/>
        <end position="255"/>
    </location>
</feature>
<evidence type="ECO:0000256" key="1">
    <source>
        <dbReference type="SAM" id="MobiDB-lite"/>
    </source>
</evidence>
<feature type="region of interest" description="Disordered" evidence="1">
    <location>
        <begin position="1"/>
        <end position="100"/>
    </location>
</feature>
<evidence type="ECO:0000313" key="3">
    <source>
        <dbReference type="Proteomes" id="UP001218218"/>
    </source>
</evidence>
<organism evidence="2 3">
    <name type="scientific">Mycena albidolilacea</name>
    <dbReference type="NCBI Taxonomy" id="1033008"/>
    <lineage>
        <taxon>Eukaryota</taxon>
        <taxon>Fungi</taxon>
        <taxon>Dikarya</taxon>
        <taxon>Basidiomycota</taxon>
        <taxon>Agaricomycotina</taxon>
        <taxon>Agaricomycetes</taxon>
        <taxon>Agaricomycetidae</taxon>
        <taxon>Agaricales</taxon>
        <taxon>Marasmiineae</taxon>
        <taxon>Mycenaceae</taxon>
        <taxon>Mycena</taxon>
    </lineage>
</organism>
<feature type="compositionally biased region" description="Basic and acidic residues" evidence="1">
    <location>
        <begin position="87"/>
        <end position="100"/>
    </location>
</feature>
<evidence type="ECO:0000313" key="2">
    <source>
        <dbReference type="EMBL" id="KAJ7310895.1"/>
    </source>
</evidence>
<reference evidence="2" key="1">
    <citation type="submission" date="2023-03" db="EMBL/GenBank/DDBJ databases">
        <title>Massive genome expansion in bonnet fungi (Mycena s.s.) driven by repeated elements and novel gene families across ecological guilds.</title>
        <authorList>
            <consortium name="Lawrence Berkeley National Laboratory"/>
            <person name="Harder C.B."/>
            <person name="Miyauchi S."/>
            <person name="Viragh M."/>
            <person name="Kuo A."/>
            <person name="Thoen E."/>
            <person name="Andreopoulos B."/>
            <person name="Lu D."/>
            <person name="Skrede I."/>
            <person name="Drula E."/>
            <person name="Henrissat B."/>
            <person name="Morin E."/>
            <person name="Kohler A."/>
            <person name="Barry K."/>
            <person name="LaButti K."/>
            <person name="Morin E."/>
            <person name="Salamov A."/>
            <person name="Lipzen A."/>
            <person name="Mereny Z."/>
            <person name="Hegedus B."/>
            <person name="Baldrian P."/>
            <person name="Stursova M."/>
            <person name="Weitz H."/>
            <person name="Taylor A."/>
            <person name="Grigoriev I.V."/>
            <person name="Nagy L.G."/>
            <person name="Martin F."/>
            <person name="Kauserud H."/>
        </authorList>
    </citation>
    <scope>NUCLEOTIDE SEQUENCE</scope>
    <source>
        <strain evidence="2">CBHHK002</strain>
    </source>
</reference>
<keyword evidence="3" id="KW-1185">Reference proteome</keyword>
<name>A0AAD6Z881_9AGAR</name>
<protein>
    <submittedName>
        <fullName evidence="2">Uncharacterized protein</fullName>
    </submittedName>
</protein>
<feature type="compositionally biased region" description="Basic residues" evidence="1">
    <location>
        <begin position="58"/>
        <end position="67"/>
    </location>
</feature>